<dbReference type="InterPro" id="IPR002734">
    <property type="entry name" value="RibDG_C"/>
</dbReference>
<keyword evidence="3" id="KW-0560">Oxidoreductase</keyword>
<gene>
    <name evidence="5" type="ORF">Ssi02_20180</name>
</gene>
<proteinExistence type="predicted"/>
<dbReference type="Pfam" id="PF01872">
    <property type="entry name" value="RibD_C"/>
    <property type="match status" value="1"/>
</dbReference>
<keyword evidence="2" id="KW-0521">NADP</keyword>
<organism evidence="5 6">
    <name type="scientific">Sinosporangium siamense</name>
    <dbReference type="NCBI Taxonomy" id="1367973"/>
    <lineage>
        <taxon>Bacteria</taxon>
        <taxon>Bacillati</taxon>
        <taxon>Actinomycetota</taxon>
        <taxon>Actinomycetes</taxon>
        <taxon>Streptosporangiales</taxon>
        <taxon>Streptosporangiaceae</taxon>
        <taxon>Sinosporangium</taxon>
    </lineage>
</organism>
<keyword evidence="6" id="KW-1185">Reference proteome</keyword>
<dbReference type="SUPFAM" id="SSF53597">
    <property type="entry name" value="Dihydrofolate reductase-like"/>
    <property type="match status" value="1"/>
</dbReference>
<evidence type="ECO:0000313" key="5">
    <source>
        <dbReference type="EMBL" id="GII91787.1"/>
    </source>
</evidence>
<name>A0A919V771_9ACTN</name>
<dbReference type="PANTHER" id="PTHR38011:SF7">
    <property type="entry name" value="2,5-DIAMINO-6-RIBOSYLAMINO-4(3H)-PYRIMIDINONE 5'-PHOSPHATE REDUCTASE"/>
    <property type="match status" value="1"/>
</dbReference>
<dbReference type="RefSeq" id="WP_204023945.1">
    <property type="nucleotide sequence ID" value="NZ_BOOW01000012.1"/>
</dbReference>
<evidence type="ECO:0000259" key="4">
    <source>
        <dbReference type="Pfam" id="PF01872"/>
    </source>
</evidence>
<evidence type="ECO:0000256" key="3">
    <source>
        <dbReference type="ARBA" id="ARBA00023002"/>
    </source>
</evidence>
<feature type="domain" description="Bacterial bifunctional deaminase-reductase C-terminal" evidence="4">
    <location>
        <begin position="5"/>
        <end position="218"/>
    </location>
</feature>
<dbReference type="GO" id="GO:0008703">
    <property type="term" value="F:5-amino-6-(5-phosphoribosylamino)uracil reductase activity"/>
    <property type="evidence" value="ECO:0007669"/>
    <property type="project" value="InterPro"/>
</dbReference>
<accession>A0A919V771</accession>
<dbReference type="Proteomes" id="UP000606172">
    <property type="component" value="Unassembled WGS sequence"/>
</dbReference>
<dbReference type="InterPro" id="IPR024072">
    <property type="entry name" value="DHFR-like_dom_sf"/>
</dbReference>
<sequence length="226" mass="24184">MGTRPYVLLSCAMSLDGRIDDTSPDRLMLSNEEDFDRVDAVRASCDAILVGAGTLRRDNPRLLIRSEARRRERVARGLPQHPAKVTLTTTARLDPSGRFFTGGDSVKIVYAASPAADRLAARLAGVAEVRDAGDPLDLRKALADLAGRGVARLMVEGGGAVHTAFLKEGLVDEIQLAVAPFFVGDPGAPAFVGAGPFPQNARRPMELAEVRKLGDVVLLRYLVGKI</sequence>
<comment type="caution">
    <text evidence="5">The sequence shown here is derived from an EMBL/GenBank/DDBJ whole genome shotgun (WGS) entry which is preliminary data.</text>
</comment>
<dbReference type="AlphaFoldDB" id="A0A919V771"/>
<dbReference type="PANTHER" id="PTHR38011">
    <property type="entry name" value="DIHYDROFOLATE REDUCTASE FAMILY PROTEIN (AFU_ORTHOLOGUE AFUA_8G06820)"/>
    <property type="match status" value="1"/>
</dbReference>
<evidence type="ECO:0000256" key="1">
    <source>
        <dbReference type="ARBA" id="ARBA00005104"/>
    </source>
</evidence>
<dbReference type="Gene3D" id="3.40.430.10">
    <property type="entry name" value="Dihydrofolate Reductase, subunit A"/>
    <property type="match status" value="1"/>
</dbReference>
<evidence type="ECO:0000313" key="6">
    <source>
        <dbReference type="Proteomes" id="UP000606172"/>
    </source>
</evidence>
<dbReference type="InterPro" id="IPR050765">
    <property type="entry name" value="Riboflavin_Biosynth_HTPR"/>
</dbReference>
<dbReference type="GO" id="GO:0009231">
    <property type="term" value="P:riboflavin biosynthetic process"/>
    <property type="evidence" value="ECO:0007669"/>
    <property type="project" value="InterPro"/>
</dbReference>
<comment type="pathway">
    <text evidence="1">Cofactor biosynthesis; riboflavin biosynthesis.</text>
</comment>
<protein>
    <recommendedName>
        <fullName evidence="4">Bacterial bifunctional deaminase-reductase C-terminal domain-containing protein</fullName>
    </recommendedName>
</protein>
<reference evidence="5" key="1">
    <citation type="submission" date="2021-01" db="EMBL/GenBank/DDBJ databases">
        <title>Whole genome shotgun sequence of Sinosporangium siamense NBRC 109515.</title>
        <authorList>
            <person name="Komaki H."/>
            <person name="Tamura T."/>
        </authorList>
    </citation>
    <scope>NUCLEOTIDE SEQUENCE</scope>
    <source>
        <strain evidence="5">NBRC 109515</strain>
    </source>
</reference>
<dbReference type="EMBL" id="BOOW01000012">
    <property type="protein sequence ID" value="GII91787.1"/>
    <property type="molecule type" value="Genomic_DNA"/>
</dbReference>
<evidence type="ECO:0000256" key="2">
    <source>
        <dbReference type="ARBA" id="ARBA00022857"/>
    </source>
</evidence>